<evidence type="ECO:0000313" key="6">
    <source>
        <dbReference type="EMBL" id="KHN20504.1"/>
    </source>
</evidence>
<dbReference type="Pfam" id="PF02451">
    <property type="entry name" value="Nodulin"/>
    <property type="match status" value="2"/>
</dbReference>
<feature type="signal peptide" evidence="5">
    <location>
        <begin position="1"/>
        <end position="20"/>
    </location>
</feature>
<name>A0A0B2QJV9_GLYSO</name>
<accession>A0A0B2QJV9</accession>
<evidence type="ECO:0000256" key="5">
    <source>
        <dbReference type="SAM" id="SignalP"/>
    </source>
</evidence>
<organism evidence="6">
    <name type="scientific">Glycine soja</name>
    <name type="common">Wild soybean</name>
    <dbReference type="NCBI Taxonomy" id="3848"/>
    <lineage>
        <taxon>Eukaryota</taxon>
        <taxon>Viridiplantae</taxon>
        <taxon>Streptophyta</taxon>
        <taxon>Embryophyta</taxon>
        <taxon>Tracheophyta</taxon>
        <taxon>Spermatophyta</taxon>
        <taxon>Magnoliopsida</taxon>
        <taxon>eudicotyledons</taxon>
        <taxon>Gunneridae</taxon>
        <taxon>Pentapetalae</taxon>
        <taxon>rosids</taxon>
        <taxon>fabids</taxon>
        <taxon>Fabales</taxon>
        <taxon>Fabaceae</taxon>
        <taxon>Papilionoideae</taxon>
        <taxon>50 kb inversion clade</taxon>
        <taxon>NPAAA clade</taxon>
        <taxon>indigoferoid/millettioid clade</taxon>
        <taxon>Phaseoleae</taxon>
        <taxon>Glycine</taxon>
        <taxon>Glycine subgen. Soja</taxon>
    </lineage>
</organism>
<protein>
    <submittedName>
        <fullName evidence="6">Nodulin-C51</fullName>
    </submittedName>
</protein>
<dbReference type="AlphaFoldDB" id="A0A0B2QJV9"/>
<evidence type="ECO:0000256" key="3">
    <source>
        <dbReference type="ARBA" id="ARBA00022729"/>
    </source>
</evidence>
<keyword evidence="2" id="KW-0536">Nodulation</keyword>
<dbReference type="InterPro" id="IPR003387">
    <property type="entry name" value="Nodulin"/>
</dbReference>
<keyword evidence="3 5" id="KW-0732">Signal</keyword>
<gene>
    <name evidence="6" type="ORF">glysoja_029517</name>
</gene>
<dbReference type="EMBL" id="KN658441">
    <property type="protein sequence ID" value="KHN20504.1"/>
    <property type="molecule type" value="Genomic_DNA"/>
</dbReference>
<dbReference type="Proteomes" id="UP000053555">
    <property type="component" value="Unassembled WGS sequence"/>
</dbReference>
<comment type="similarity">
    <text evidence="1">Belongs to the nodulin 20 family.</text>
</comment>
<feature type="region of interest" description="Disordered" evidence="4">
    <location>
        <begin position="103"/>
        <end position="124"/>
    </location>
</feature>
<evidence type="ECO:0000256" key="2">
    <source>
        <dbReference type="ARBA" id="ARBA00022458"/>
    </source>
</evidence>
<dbReference type="GO" id="GO:0009877">
    <property type="term" value="P:nodulation"/>
    <property type="evidence" value="ECO:0007669"/>
    <property type="project" value="UniProtKB-KW"/>
</dbReference>
<feature type="chain" id="PRO_5002092908" evidence="5">
    <location>
        <begin position="21"/>
        <end position="224"/>
    </location>
</feature>
<reference evidence="6" key="1">
    <citation type="submission" date="2014-07" db="EMBL/GenBank/DDBJ databases">
        <title>Identification of a novel salt tolerance gene in wild soybean by whole-genome sequencing.</title>
        <authorList>
            <person name="Lam H.-M."/>
            <person name="Qi X."/>
            <person name="Li M.-W."/>
            <person name="Liu X."/>
            <person name="Xie M."/>
            <person name="Ni M."/>
            <person name="Xu X."/>
        </authorList>
    </citation>
    <scope>NUCLEOTIDE SEQUENCE [LARGE SCALE GENOMIC DNA]</scope>
    <source>
        <tissue evidence="6">Root</tissue>
    </source>
</reference>
<sequence>MEKMRVIVITVFLFIGAAIAEDVGIGLLSEAEAYVSPKLKKFITPCTSHVGETCSTTSSSGSEALMQNQGGLALCLFDSMERCLVDHGAQLYQTSVTNLQVEPSEVFPRKNNPQGGRKSKLDDHQVQPLSFRLPPFLLPPMLKLGPTSPIIRTIPSPPIAPRDLSLIETIQLRTALRTCTHVTARTCLTAPNVATSDLEACLTPSMNQCIYPRGAEYGTCCFPN</sequence>
<proteinExistence type="inferred from homology"/>
<evidence type="ECO:0000256" key="4">
    <source>
        <dbReference type="SAM" id="MobiDB-lite"/>
    </source>
</evidence>
<evidence type="ECO:0000256" key="1">
    <source>
        <dbReference type="ARBA" id="ARBA00010119"/>
    </source>
</evidence>